<evidence type="ECO:0000256" key="2">
    <source>
        <dbReference type="ARBA" id="ARBA00022692"/>
    </source>
</evidence>
<dbReference type="SMART" id="SM00108">
    <property type="entry name" value="B_lectin"/>
    <property type="match status" value="1"/>
</dbReference>
<feature type="domain" description="Bulb-type lectin" evidence="8">
    <location>
        <begin position="30"/>
        <end position="159"/>
    </location>
</feature>
<gene>
    <name evidence="10" type="ORF">HannXRQ_Chr14g0442231</name>
    <name evidence="9" type="ORF">HanXRQr2_Chr15g0696571</name>
</gene>
<name>A0A251SH17_HELAN</name>
<evidence type="ECO:0000256" key="7">
    <source>
        <dbReference type="SAM" id="SignalP"/>
    </source>
</evidence>
<dbReference type="OMA" id="MANTSDW"/>
<keyword evidence="5" id="KW-0472">Membrane</keyword>
<dbReference type="EC" id="2.7.11.1" evidence="9"/>
<accession>A0A251SH17</accession>
<dbReference type="EMBL" id="MNCJ02000330">
    <property type="protein sequence ID" value="KAF5764829.1"/>
    <property type="molecule type" value="Genomic_DNA"/>
</dbReference>
<reference evidence="9 11" key="1">
    <citation type="journal article" date="2017" name="Nature">
        <title>The sunflower genome provides insights into oil metabolism, flowering and Asterid evolution.</title>
        <authorList>
            <person name="Badouin H."/>
            <person name="Gouzy J."/>
            <person name="Grassa C.J."/>
            <person name="Murat F."/>
            <person name="Staton S.E."/>
            <person name="Cottret L."/>
            <person name="Lelandais-Briere C."/>
            <person name="Owens G.L."/>
            <person name="Carrere S."/>
            <person name="Mayjonade B."/>
            <person name="Legrand L."/>
            <person name="Gill N."/>
            <person name="Kane N.C."/>
            <person name="Bowers J.E."/>
            <person name="Hubner S."/>
            <person name="Bellec A."/>
            <person name="Berard A."/>
            <person name="Berges H."/>
            <person name="Blanchet N."/>
            <person name="Boniface M.C."/>
            <person name="Brunel D."/>
            <person name="Catrice O."/>
            <person name="Chaidir N."/>
            <person name="Claudel C."/>
            <person name="Donnadieu C."/>
            <person name="Faraut T."/>
            <person name="Fievet G."/>
            <person name="Helmstetter N."/>
            <person name="King M."/>
            <person name="Knapp S.J."/>
            <person name="Lai Z."/>
            <person name="Le Paslier M.C."/>
            <person name="Lippi Y."/>
            <person name="Lorenzon L."/>
            <person name="Mandel J.R."/>
            <person name="Marage G."/>
            <person name="Marchand G."/>
            <person name="Marquand E."/>
            <person name="Bret-Mestries E."/>
            <person name="Morien E."/>
            <person name="Nambeesan S."/>
            <person name="Nguyen T."/>
            <person name="Pegot-Espagnet P."/>
            <person name="Pouilly N."/>
            <person name="Raftis F."/>
            <person name="Sallet E."/>
            <person name="Schiex T."/>
            <person name="Thomas J."/>
            <person name="Vandecasteele C."/>
            <person name="Vares D."/>
            <person name="Vear F."/>
            <person name="Vautrin S."/>
            <person name="Crespi M."/>
            <person name="Mangin B."/>
            <person name="Burke J.M."/>
            <person name="Salse J."/>
            <person name="Munos S."/>
            <person name="Vincourt P."/>
            <person name="Rieseberg L.H."/>
            <person name="Langlade N.B."/>
        </authorList>
    </citation>
    <scope>NUCLEOTIDE SEQUENCE [LARGE SCALE GENOMIC DNA]</scope>
    <source>
        <strain evidence="11">cv. SF193</strain>
        <tissue evidence="9">Leaves</tissue>
    </source>
</reference>
<dbReference type="InterPro" id="IPR036426">
    <property type="entry name" value="Bulb-type_lectin_dom_sf"/>
</dbReference>
<dbReference type="Gene3D" id="2.90.10.10">
    <property type="entry name" value="Bulb-type lectin domain"/>
    <property type="match status" value="1"/>
</dbReference>
<dbReference type="CDD" id="cd00028">
    <property type="entry name" value="B_lectin"/>
    <property type="match status" value="1"/>
</dbReference>
<evidence type="ECO:0000313" key="11">
    <source>
        <dbReference type="Proteomes" id="UP000215914"/>
    </source>
</evidence>
<evidence type="ECO:0000256" key="1">
    <source>
        <dbReference type="ARBA" id="ARBA00004167"/>
    </source>
</evidence>
<keyword evidence="4" id="KW-1133">Transmembrane helix</keyword>
<proteinExistence type="predicted"/>
<reference evidence="10" key="2">
    <citation type="submission" date="2017-02" db="EMBL/GenBank/DDBJ databases">
        <title>Sunflower complete genome.</title>
        <authorList>
            <person name="Langlade N."/>
            <person name="Munos S."/>
        </authorList>
    </citation>
    <scope>NUCLEOTIDE SEQUENCE [LARGE SCALE GENOMIC DNA]</scope>
    <source>
        <tissue evidence="10">Leaves</tissue>
    </source>
</reference>
<dbReference type="GO" id="GO:0030246">
    <property type="term" value="F:carbohydrate binding"/>
    <property type="evidence" value="ECO:0007669"/>
    <property type="project" value="UniProtKB-KW"/>
</dbReference>
<dbReference type="InterPro" id="IPR001480">
    <property type="entry name" value="Bulb-type_lectin_dom"/>
</dbReference>
<dbReference type="Pfam" id="PF01453">
    <property type="entry name" value="B_lectin"/>
    <property type="match status" value="1"/>
</dbReference>
<dbReference type="GO" id="GO:0016020">
    <property type="term" value="C:membrane"/>
    <property type="evidence" value="ECO:0007669"/>
    <property type="project" value="UniProtKB-SubCell"/>
</dbReference>
<dbReference type="PANTHER" id="PTHR47974">
    <property type="entry name" value="OS07G0415500 PROTEIN"/>
    <property type="match status" value="1"/>
</dbReference>
<evidence type="ECO:0000256" key="3">
    <source>
        <dbReference type="ARBA" id="ARBA00022729"/>
    </source>
</evidence>
<dbReference type="Gramene" id="mRNA:HanXRQr2_Chr15g0696571">
    <property type="protein sequence ID" value="CDS:HanXRQr2_Chr15g0696571.1"/>
    <property type="gene ID" value="HanXRQr2_Chr15g0696571"/>
</dbReference>
<evidence type="ECO:0000313" key="10">
    <source>
        <dbReference type="EMBL" id="OTF98126.1"/>
    </source>
</evidence>
<sequence>MFIHSQYIMHLPFVFFLPLITLCHSPHVVASSPSSPRVLTQGSSLLVEKKHHLISPNRLFTAGFHEIGQNAYCFAIWFSQPMLNGNHTLVWMANRNEPVNGKRSRISLSKRGNLILRDVGQRIWATNTRSNSPLQLQLLDSGNLVLTEFENKSYLWQSFSFPTHTILPNQPFTKDTVLISPRSSTNLSSGFYKLYFDNDNVISLLYSSNEVTSVY</sequence>
<evidence type="ECO:0000256" key="5">
    <source>
        <dbReference type="ARBA" id="ARBA00023136"/>
    </source>
</evidence>
<keyword evidence="3 7" id="KW-0732">Signal</keyword>
<evidence type="ECO:0000256" key="4">
    <source>
        <dbReference type="ARBA" id="ARBA00022989"/>
    </source>
</evidence>
<keyword evidence="10" id="KW-0430">Lectin</keyword>
<dbReference type="AlphaFoldDB" id="A0A251SH17"/>
<evidence type="ECO:0000256" key="6">
    <source>
        <dbReference type="ARBA" id="ARBA00023180"/>
    </source>
</evidence>
<keyword evidence="2" id="KW-0812">Transmembrane</keyword>
<feature type="signal peptide" evidence="7">
    <location>
        <begin position="1"/>
        <end position="30"/>
    </location>
</feature>
<dbReference type="GO" id="GO:0004674">
    <property type="term" value="F:protein serine/threonine kinase activity"/>
    <property type="evidence" value="ECO:0007669"/>
    <property type="project" value="UniProtKB-KW"/>
</dbReference>
<keyword evidence="11" id="KW-1185">Reference proteome</keyword>
<dbReference type="PROSITE" id="PS50927">
    <property type="entry name" value="BULB_LECTIN"/>
    <property type="match status" value="1"/>
</dbReference>
<keyword evidence="6" id="KW-0325">Glycoprotein</keyword>
<keyword evidence="9" id="KW-0723">Serine/threonine-protein kinase</keyword>
<keyword evidence="9" id="KW-0418">Kinase</keyword>
<evidence type="ECO:0000313" key="9">
    <source>
        <dbReference type="EMBL" id="KAF5764829.1"/>
    </source>
</evidence>
<dbReference type="SUPFAM" id="SSF51110">
    <property type="entry name" value="alpha-D-mannose-specific plant lectins"/>
    <property type="match status" value="1"/>
</dbReference>
<dbReference type="InParanoid" id="A0A251SH17"/>
<feature type="chain" id="PRO_5041059645" evidence="7">
    <location>
        <begin position="31"/>
        <end position="215"/>
    </location>
</feature>
<protein>
    <submittedName>
        <fullName evidence="9">Non-specific serine/threonine protein kinase</fullName>
        <ecNumber evidence="9">2.7.11.1</ecNumber>
    </submittedName>
    <submittedName>
        <fullName evidence="10">Putative bulb-type lectin domain-containing protein</fullName>
    </submittedName>
</protein>
<comment type="subcellular location">
    <subcellularLocation>
        <location evidence="1">Membrane</location>
        <topology evidence="1">Single-pass membrane protein</topology>
    </subcellularLocation>
</comment>
<evidence type="ECO:0000259" key="8">
    <source>
        <dbReference type="PROSITE" id="PS50927"/>
    </source>
</evidence>
<keyword evidence="9" id="KW-0808">Transferase</keyword>
<dbReference type="Proteomes" id="UP000215914">
    <property type="component" value="Chromosome 14"/>
</dbReference>
<reference evidence="9" key="3">
    <citation type="submission" date="2020-06" db="EMBL/GenBank/DDBJ databases">
        <title>Helianthus annuus Genome sequencing and assembly Release 2.</title>
        <authorList>
            <person name="Gouzy J."/>
            <person name="Langlade N."/>
            <person name="Munos S."/>
        </authorList>
    </citation>
    <scope>NUCLEOTIDE SEQUENCE</scope>
    <source>
        <tissue evidence="9">Leaves</tissue>
    </source>
</reference>
<organism evidence="10 11">
    <name type="scientific">Helianthus annuus</name>
    <name type="common">Common sunflower</name>
    <dbReference type="NCBI Taxonomy" id="4232"/>
    <lineage>
        <taxon>Eukaryota</taxon>
        <taxon>Viridiplantae</taxon>
        <taxon>Streptophyta</taxon>
        <taxon>Embryophyta</taxon>
        <taxon>Tracheophyta</taxon>
        <taxon>Spermatophyta</taxon>
        <taxon>Magnoliopsida</taxon>
        <taxon>eudicotyledons</taxon>
        <taxon>Gunneridae</taxon>
        <taxon>Pentapetalae</taxon>
        <taxon>asterids</taxon>
        <taxon>campanulids</taxon>
        <taxon>Asterales</taxon>
        <taxon>Asteraceae</taxon>
        <taxon>Asteroideae</taxon>
        <taxon>Heliantheae alliance</taxon>
        <taxon>Heliantheae</taxon>
        <taxon>Helianthus</taxon>
    </lineage>
</organism>
<dbReference type="PANTHER" id="PTHR47974:SF3">
    <property type="entry name" value="RECEPTOR-LIKE SERINE_THREONINE-PROTEIN KINASE"/>
    <property type="match status" value="1"/>
</dbReference>
<dbReference type="EMBL" id="CM007903">
    <property type="protein sequence ID" value="OTF98126.1"/>
    <property type="molecule type" value="Genomic_DNA"/>
</dbReference>